<evidence type="ECO:0000256" key="1">
    <source>
        <dbReference type="SAM" id="Phobius"/>
    </source>
</evidence>
<gene>
    <name evidence="2" type="ORF">A2Y67_03025</name>
</gene>
<sequence>MEYKKHPESVYRHLLSMPFIYIVIVPIAFLDIILEIYHQVCFRLYKIPLVKRSQYIKIDRQKLKYLTRWERVNCAYCSYAHGFAHYFSIIVAETEKYWCGIKQEKDPNFIPPEHHKNFIEYGDEKAYKKFEK</sequence>
<evidence type="ECO:0000313" key="2">
    <source>
        <dbReference type="EMBL" id="OGY42030.1"/>
    </source>
</evidence>
<evidence type="ECO:0000313" key="3">
    <source>
        <dbReference type="Proteomes" id="UP000176260"/>
    </source>
</evidence>
<proteinExistence type="predicted"/>
<protein>
    <submittedName>
        <fullName evidence="2">Uncharacterized protein</fullName>
    </submittedName>
</protein>
<accession>A0A1G1XR14</accession>
<organism evidence="2 3">
    <name type="scientific">Candidatus Buchananbacteria bacterium RBG_13_39_9</name>
    <dbReference type="NCBI Taxonomy" id="1797531"/>
    <lineage>
        <taxon>Bacteria</taxon>
        <taxon>Candidatus Buchananiibacteriota</taxon>
    </lineage>
</organism>
<comment type="caution">
    <text evidence="2">The sequence shown here is derived from an EMBL/GenBank/DDBJ whole genome shotgun (WGS) entry which is preliminary data.</text>
</comment>
<name>A0A1G1XR14_9BACT</name>
<feature type="transmembrane region" description="Helical" evidence="1">
    <location>
        <begin position="20"/>
        <end position="37"/>
    </location>
</feature>
<reference evidence="2 3" key="1">
    <citation type="journal article" date="2016" name="Nat. Commun.">
        <title>Thousands of microbial genomes shed light on interconnected biogeochemical processes in an aquifer system.</title>
        <authorList>
            <person name="Anantharaman K."/>
            <person name="Brown C.T."/>
            <person name="Hug L.A."/>
            <person name="Sharon I."/>
            <person name="Castelle C.J."/>
            <person name="Probst A.J."/>
            <person name="Thomas B.C."/>
            <person name="Singh A."/>
            <person name="Wilkins M.J."/>
            <person name="Karaoz U."/>
            <person name="Brodie E.L."/>
            <person name="Williams K.H."/>
            <person name="Hubbard S.S."/>
            <person name="Banfield J.F."/>
        </authorList>
    </citation>
    <scope>NUCLEOTIDE SEQUENCE [LARGE SCALE GENOMIC DNA]</scope>
</reference>
<dbReference type="EMBL" id="MHIA01000019">
    <property type="protein sequence ID" value="OGY42030.1"/>
    <property type="molecule type" value="Genomic_DNA"/>
</dbReference>
<keyword evidence="1" id="KW-1133">Transmembrane helix</keyword>
<keyword evidence="1" id="KW-0472">Membrane</keyword>
<dbReference type="AlphaFoldDB" id="A0A1G1XR14"/>
<keyword evidence="1" id="KW-0812">Transmembrane</keyword>
<dbReference type="Proteomes" id="UP000176260">
    <property type="component" value="Unassembled WGS sequence"/>
</dbReference>